<sequence length="484" mass="52958">MANLTFDYSFQPSEIFINSVVDLNLYVTNNTNDTIEFEGGPNSDEIHINFPQGSGATKLVTNVGFTANSDTKYFSCAKSASNDDYVITATMNVPIPKGGQIHIIFLQVPINDTPGTAAVTFTEYLGSADPATGTRDIVKTQPAALSIMAYLQQQVVGLGQTTTLTWYSTGATRVVVTGFATGDKQRTFAVQGDRPPYKGSCIVDIAADLDSTTYTLIAYNGNGNSDPSVQTYVVLYHGDAKINSFVAYKTDDLSQHNEVGSEPLAVDQPVTLYWYLTYASRWQLKPPSKPLNNPITPRQVTPGMELVQAFPGNYSNMPATSDYKLTAFGFKDRNPSQTISFKLKPVGIGYFKFKDPALTQVVWQTDPADWLAVEISIPAQQPYTFTIWQPGGKFDVYYLGSNDTHPQIQYFDYTKVSGDQYKLSWITANLTSLTLNPGNISITGDQIKNGSQTLKLEAAQYRLTGLASDGSKIDSVLNVPYTGN</sequence>
<dbReference type="Proteomes" id="UP000502421">
    <property type="component" value="Chromosome"/>
</dbReference>
<proteinExistence type="predicted"/>
<name>A0AAE6ZEM6_9BACT</name>
<protein>
    <submittedName>
        <fullName evidence="1">Uncharacterized protein</fullName>
    </submittedName>
</protein>
<evidence type="ECO:0000313" key="2">
    <source>
        <dbReference type="Proteomes" id="UP000502421"/>
    </source>
</evidence>
<gene>
    <name evidence="1" type="ORF">HF329_09560</name>
</gene>
<accession>A0AAE6ZEM6</accession>
<evidence type="ECO:0000313" key="1">
    <source>
        <dbReference type="EMBL" id="QJB31540.1"/>
    </source>
</evidence>
<reference evidence="2" key="1">
    <citation type="submission" date="2020-04" db="EMBL/GenBank/DDBJ databases">
        <authorList>
            <person name="Kittiwongwattana C."/>
        </authorList>
    </citation>
    <scope>NUCLEOTIDE SEQUENCE [LARGE SCALE GENOMIC DNA]</scope>
    <source>
        <strain evidence="2">1310</strain>
    </source>
</reference>
<organism evidence="1 2">
    <name type="scientific">Chitinophaga oryzae</name>
    <dbReference type="NCBI Taxonomy" id="2725414"/>
    <lineage>
        <taxon>Bacteria</taxon>
        <taxon>Pseudomonadati</taxon>
        <taxon>Bacteroidota</taxon>
        <taxon>Chitinophagia</taxon>
        <taxon>Chitinophagales</taxon>
        <taxon>Chitinophagaceae</taxon>
        <taxon>Chitinophaga</taxon>
    </lineage>
</organism>
<dbReference type="RefSeq" id="WP_168803799.1">
    <property type="nucleotide sequence ID" value="NZ_CP051205.1"/>
</dbReference>
<dbReference type="AlphaFoldDB" id="A0AAE6ZEM6"/>
<dbReference type="KEGG" id="coy:HF329_09560"/>
<dbReference type="EMBL" id="CP051205">
    <property type="protein sequence ID" value="QJB31540.1"/>
    <property type="molecule type" value="Genomic_DNA"/>
</dbReference>